<dbReference type="Proteomes" id="UP001142648">
    <property type="component" value="Unassembled WGS sequence"/>
</dbReference>
<dbReference type="SUPFAM" id="SSF49344">
    <property type="entry name" value="CBD9-like"/>
    <property type="match status" value="1"/>
</dbReference>
<dbReference type="RefSeq" id="WP_259960979.1">
    <property type="nucleotide sequence ID" value="NZ_JAOAMV010000002.1"/>
</dbReference>
<gene>
    <name evidence="1" type="ORF">N0B51_04215</name>
</gene>
<dbReference type="CDD" id="cd09627">
    <property type="entry name" value="DOMON_murB_like"/>
    <property type="match status" value="1"/>
</dbReference>
<name>A0A9X2VZD9_9SPHN</name>
<dbReference type="EMBL" id="JAOAMV010000002">
    <property type="protein sequence ID" value="MCT2558177.1"/>
    <property type="molecule type" value="Genomic_DNA"/>
</dbReference>
<comment type="caution">
    <text evidence="1">The sequence shown here is derived from an EMBL/GenBank/DDBJ whole genome shotgun (WGS) entry which is preliminary data.</text>
</comment>
<reference evidence="1" key="1">
    <citation type="submission" date="2022-09" db="EMBL/GenBank/DDBJ databases">
        <title>The genome sequence of Tsuneonella sp. YG55.</title>
        <authorList>
            <person name="Liu Y."/>
        </authorList>
    </citation>
    <scope>NUCLEOTIDE SEQUENCE</scope>
    <source>
        <strain evidence="1">YG55</strain>
    </source>
</reference>
<dbReference type="AlphaFoldDB" id="A0A9X2VZD9"/>
<proteinExistence type="predicted"/>
<organism evidence="1 2">
    <name type="scientific">Tsuneonella litorea</name>
    <dbReference type="NCBI Taxonomy" id="2976475"/>
    <lineage>
        <taxon>Bacteria</taxon>
        <taxon>Pseudomonadati</taxon>
        <taxon>Pseudomonadota</taxon>
        <taxon>Alphaproteobacteria</taxon>
        <taxon>Sphingomonadales</taxon>
        <taxon>Erythrobacteraceae</taxon>
        <taxon>Tsuneonella</taxon>
    </lineage>
</organism>
<accession>A0A9X2VZD9</accession>
<sequence>MQTYRLVAHATHPPRRVRGIEARVVGFDVDWLRVRWRIDGAQALVVPAFGGRGRSDELWKTTCFELFLRPGDGEAYTELNLSPSERWAAYDFTSYRDGMEDRPASREPDCTMRLGSSFAIFDAAIPLDVLPPLPAAANFACVIEEEGGTMSYWAIAHPEAKPDFHDPACFAAKLAPPPTP</sequence>
<protein>
    <submittedName>
        <fullName evidence="1">DOMON-like domain-containing protein</fullName>
    </submittedName>
</protein>
<dbReference type="Gene3D" id="2.60.40.1190">
    <property type="match status" value="1"/>
</dbReference>
<evidence type="ECO:0000313" key="2">
    <source>
        <dbReference type="Proteomes" id="UP001142648"/>
    </source>
</evidence>
<keyword evidence="2" id="KW-1185">Reference proteome</keyword>
<evidence type="ECO:0000313" key="1">
    <source>
        <dbReference type="EMBL" id="MCT2558177.1"/>
    </source>
</evidence>